<accession>A0ABV5YIA6</accession>
<name>A0ABV5YIA6_9ACTN</name>
<feature type="region of interest" description="Disordered" evidence="1">
    <location>
        <begin position="1"/>
        <end position="30"/>
    </location>
</feature>
<protein>
    <submittedName>
        <fullName evidence="2">Uncharacterized protein</fullName>
    </submittedName>
</protein>
<dbReference type="Proteomes" id="UP001589627">
    <property type="component" value="Unassembled WGS sequence"/>
</dbReference>
<comment type="caution">
    <text evidence="2">The sequence shown here is derived from an EMBL/GenBank/DDBJ whole genome shotgun (WGS) entry which is preliminary data.</text>
</comment>
<organism evidence="2 3">
    <name type="scientific">Actinoallomurus acaciae</name>
    <dbReference type="NCBI Taxonomy" id="502577"/>
    <lineage>
        <taxon>Bacteria</taxon>
        <taxon>Bacillati</taxon>
        <taxon>Actinomycetota</taxon>
        <taxon>Actinomycetes</taxon>
        <taxon>Streptosporangiales</taxon>
        <taxon>Thermomonosporaceae</taxon>
        <taxon>Actinoallomurus</taxon>
    </lineage>
</organism>
<evidence type="ECO:0000313" key="2">
    <source>
        <dbReference type="EMBL" id="MFB9834763.1"/>
    </source>
</evidence>
<evidence type="ECO:0000256" key="1">
    <source>
        <dbReference type="SAM" id="MobiDB-lite"/>
    </source>
</evidence>
<dbReference type="EMBL" id="JBHLZP010000158">
    <property type="protein sequence ID" value="MFB9834763.1"/>
    <property type="molecule type" value="Genomic_DNA"/>
</dbReference>
<keyword evidence="3" id="KW-1185">Reference proteome</keyword>
<evidence type="ECO:0000313" key="3">
    <source>
        <dbReference type="Proteomes" id="UP001589627"/>
    </source>
</evidence>
<gene>
    <name evidence="2" type="ORF">ACFFNX_21480</name>
</gene>
<reference evidence="2 3" key="1">
    <citation type="submission" date="2024-09" db="EMBL/GenBank/DDBJ databases">
        <authorList>
            <person name="Sun Q."/>
            <person name="Mori K."/>
        </authorList>
    </citation>
    <scope>NUCLEOTIDE SEQUENCE [LARGE SCALE GENOMIC DNA]</scope>
    <source>
        <strain evidence="2 3">TBRC 0563</strain>
    </source>
</reference>
<dbReference type="RefSeq" id="WP_378204991.1">
    <property type="nucleotide sequence ID" value="NZ_JBHLZP010000158.1"/>
</dbReference>
<sequence length="65" mass="7179">MERHSLGEIDVADPLGRERPPQGSVLVTPDDPAAACAPPCCRYLAPDWTDGIKRFEVDRTVRMPC</sequence>
<proteinExistence type="predicted"/>